<accession>A0A1Y2BGP7</accession>
<dbReference type="InterPro" id="IPR013944">
    <property type="entry name" value="OxRdtase_put_C"/>
</dbReference>
<comment type="caution">
    <text evidence="2">The sequence shown here is derived from an EMBL/GenBank/DDBJ whole genome shotgun (WGS) entry which is preliminary data.</text>
</comment>
<evidence type="ECO:0000259" key="1">
    <source>
        <dbReference type="Pfam" id="PF08635"/>
    </source>
</evidence>
<dbReference type="STRING" id="71784.A0A1Y2BGP7"/>
<sequence>MSPITAIKKAGPINFGSTEGPWNHTKRLEQILGTRLNVVGLVDRDPARADRALAIKRNDDSVKAGYEKTEVFPSLAEAVVALKDKTGSEQLHLTVDGFHSTTRGSTTPNRNSDIVLAEAFPQAAHFIEKPISALESEDFQQLDEVAAALKGKITSVGYMLRYLKAVQEMKRIITENNLTIMATMATYLMAYAYAGEDTKTIGYWNKSLEMGPVVGQGTHICDLARYLAPRPLLDTIHVQTVEAADPPGHLSQIKFDVDSLVPPEQRTPRVTNAIWRWENGAVGQFLHGITLHEGDYDCELVVLADGWKLRLVDPYGVAPKLYVRQPGSKAEVQTTFTDDDCYHSEFATLIDVIDGKADRSVILSPYEDAVETYKFTWAIRLAGEADAKKRLG</sequence>
<dbReference type="SUPFAM" id="SSF55347">
    <property type="entry name" value="Glyceraldehyde-3-phosphate dehydrogenase-like, C-terminal domain"/>
    <property type="match status" value="1"/>
</dbReference>
<dbReference type="InParanoid" id="A0A1Y2BGP7"/>
<evidence type="ECO:0000313" key="2">
    <source>
        <dbReference type="EMBL" id="ORY33983.1"/>
    </source>
</evidence>
<evidence type="ECO:0000313" key="3">
    <source>
        <dbReference type="Proteomes" id="UP000193986"/>
    </source>
</evidence>
<dbReference type="Gene3D" id="3.30.360.10">
    <property type="entry name" value="Dihydrodipicolinate Reductase, domain 2"/>
    <property type="match status" value="1"/>
</dbReference>
<dbReference type="EMBL" id="MCFC01000004">
    <property type="protein sequence ID" value="ORY33983.1"/>
    <property type="molecule type" value="Genomic_DNA"/>
</dbReference>
<keyword evidence="3" id="KW-1185">Reference proteome</keyword>
<dbReference type="InterPro" id="IPR052515">
    <property type="entry name" value="Gfo/Idh/MocA_Oxidoreductase"/>
</dbReference>
<dbReference type="AlphaFoldDB" id="A0A1Y2BGP7"/>
<dbReference type="OrthoDB" id="10250282at2759"/>
<name>A0A1Y2BGP7_9TREE</name>
<reference evidence="2 3" key="1">
    <citation type="submission" date="2016-07" db="EMBL/GenBank/DDBJ databases">
        <title>Pervasive Adenine N6-methylation of Active Genes in Fungi.</title>
        <authorList>
            <consortium name="DOE Joint Genome Institute"/>
            <person name="Mondo S.J."/>
            <person name="Dannebaum R.O."/>
            <person name="Kuo R.C."/>
            <person name="Labutti K."/>
            <person name="Haridas S."/>
            <person name="Kuo A."/>
            <person name="Salamov A."/>
            <person name="Ahrendt S.R."/>
            <person name="Lipzen A."/>
            <person name="Sullivan W."/>
            <person name="Andreopoulos W.B."/>
            <person name="Clum A."/>
            <person name="Lindquist E."/>
            <person name="Daum C."/>
            <person name="Ramamoorthy G.K."/>
            <person name="Gryganskyi A."/>
            <person name="Culley D."/>
            <person name="Magnuson J.K."/>
            <person name="James T.Y."/>
            <person name="O'Malley M.A."/>
            <person name="Stajich J.E."/>
            <person name="Spatafora J.W."/>
            <person name="Visel A."/>
            <person name="Grigoriev I.V."/>
        </authorList>
    </citation>
    <scope>NUCLEOTIDE SEQUENCE [LARGE SCALE GENOMIC DNA]</scope>
    <source>
        <strain evidence="2 3">68-887.2</strain>
    </source>
</reference>
<protein>
    <submittedName>
        <fullName evidence="2">Putative oxidoreductase C terminal-domain-containing protein</fullName>
    </submittedName>
</protein>
<dbReference type="PANTHER" id="PTHR43249">
    <property type="entry name" value="UDP-N-ACETYL-2-AMINO-2-DEOXY-D-GLUCURONATE OXIDASE"/>
    <property type="match status" value="1"/>
</dbReference>
<dbReference type="Proteomes" id="UP000193986">
    <property type="component" value="Unassembled WGS sequence"/>
</dbReference>
<dbReference type="PANTHER" id="PTHR43249:SF1">
    <property type="entry name" value="D-GLUCOSIDE 3-DEHYDROGENASE"/>
    <property type="match status" value="1"/>
</dbReference>
<organism evidence="2 3">
    <name type="scientific">Naematelia encephala</name>
    <dbReference type="NCBI Taxonomy" id="71784"/>
    <lineage>
        <taxon>Eukaryota</taxon>
        <taxon>Fungi</taxon>
        <taxon>Dikarya</taxon>
        <taxon>Basidiomycota</taxon>
        <taxon>Agaricomycotina</taxon>
        <taxon>Tremellomycetes</taxon>
        <taxon>Tremellales</taxon>
        <taxon>Naemateliaceae</taxon>
        <taxon>Naematelia</taxon>
    </lineage>
</organism>
<proteinExistence type="predicted"/>
<feature type="domain" description="Oxidoreductase putative C-terminal" evidence="1">
    <location>
        <begin position="161"/>
        <end position="307"/>
    </location>
</feature>
<gene>
    <name evidence="2" type="ORF">BCR39DRAFT_577703</name>
</gene>
<dbReference type="Pfam" id="PF08635">
    <property type="entry name" value="ox_reductase_C"/>
    <property type="match status" value="1"/>
</dbReference>